<comment type="function">
    <text evidence="8">Component of the cytochrome b6-f complex, which mediates electron transfer between photosystem II (PSII) and photosystem I (PSI), cyclic electron flow around PSI, and state transitions. PetL is important for photoautotrophic growth as well as for electron transfer efficiency and stability of the cytochrome b6-f complex.</text>
</comment>
<keyword evidence="2" id="KW-0813">Transport</keyword>
<sequence length="31" mass="3341">MSGIVAYAGFIIAFSVIALTLYYGLKAVKFL</sequence>
<comment type="subunit">
    <text evidence="9">The 4 large subunits of the cytochrome b6-f complex are cytochrome b6, subunit IV (17 kDa polypeptide, PetD), cytochrome f and the Rieske protein, while the 4 small subunits are PetG, PetL, PetM and PetN. The complex functions as a dimer.</text>
</comment>
<dbReference type="InterPro" id="IPR007802">
    <property type="entry name" value="Cyt_b6/f_cplx_su6"/>
</dbReference>
<dbReference type="AlphaFoldDB" id="A0A844GZJ0"/>
<dbReference type="EMBL" id="WMIA01000028">
    <property type="protein sequence ID" value="MTF40411.1"/>
    <property type="molecule type" value="Genomic_DNA"/>
</dbReference>
<keyword evidence="3 10" id="KW-0812">Transmembrane</keyword>
<comment type="caution">
    <text evidence="11">The sequence shown here is derived from an EMBL/GenBank/DDBJ whole genome shotgun (WGS) entry which is preliminary data.</text>
</comment>
<keyword evidence="4" id="KW-0249">Electron transport</keyword>
<dbReference type="RefSeq" id="WP_071880501.1">
    <property type="nucleotide sequence ID" value="NZ_WMIA01000028.1"/>
</dbReference>
<proteinExistence type="predicted"/>
<name>A0A844GZJ0_9CHRO</name>
<keyword evidence="5 10" id="KW-1133">Transmembrane helix</keyword>
<reference evidence="11 12" key="1">
    <citation type="submission" date="2019-11" db="EMBL/GenBank/DDBJ databases">
        <title>Isolation of a new High Light Tolerant Cyanobacteria.</title>
        <authorList>
            <person name="Dobson Z."/>
            <person name="Vaughn N."/>
            <person name="Vaughn M."/>
            <person name="Fromme P."/>
            <person name="Mazor Y."/>
        </authorList>
    </citation>
    <scope>NUCLEOTIDE SEQUENCE [LARGE SCALE GENOMIC DNA]</scope>
    <source>
        <strain evidence="11 12">0216</strain>
    </source>
</reference>
<evidence type="ECO:0000313" key="12">
    <source>
        <dbReference type="Proteomes" id="UP000437131"/>
    </source>
</evidence>
<feature type="transmembrane region" description="Helical" evidence="10">
    <location>
        <begin position="6"/>
        <end position="25"/>
    </location>
</feature>
<dbReference type="Proteomes" id="UP000437131">
    <property type="component" value="Unassembled WGS sequence"/>
</dbReference>
<evidence type="ECO:0000256" key="7">
    <source>
        <dbReference type="ARBA" id="ARBA00023136"/>
    </source>
</evidence>
<dbReference type="GO" id="GO:0016020">
    <property type="term" value="C:membrane"/>
    <property type="evidence" value="ECO:0007669"/>
    <property type="project" value="UniProtKB-SubCell"/>
</dbReference>
<dbReference type="Pfam" id="PF05115">
    <property type="entry name" value="PetL"/>
    <property type="match status" value="1"/>
</dbReference>
<dbReference type="GO" id="GO:0009512">
    <property type="term" value="C:cytochrome b6f complex"/>
    <property type="evidence" value="ECO:0007669"/>
    <property type="project" value="InterPro"/>
</dbReference>
<accession>A0A844GZJ0</accession>
<protein>
    <submittedName>
        <fullName evidence="11">Cytochrome b6-f complex subunit PetL</fullName>
    </submittedName>
</protein>
<evidence type="ECO:0000256" key="3">
    <source>
        <dbReference type="ARBA" id="ARBA00022692"/>
    </source>
</evidence>
<evidence type="ECO:0000256" key="8">
    <source>
        <dbReference type="ARBA" id="ARBA00025197"/>
    </source>
</evidence>
<organism evidence="11 12">
    <name type="scientific">Cyanobacterium aponinum 0216</name>
    <dbReference type="NCBI Taxonomy" id="2676140"/>
    <lineage>
        <taxon>Bacteria</taxon>
        <taxon>Bacillati</taxon>
        <taxon>Cyanobacteriota</taxon>
        <taxon>Cyanophyceae</taxon>
        <taxon>Oscillatoriophycideae</taxon>
        <taxon>Chroococcales</taxon>
        <taxon>Geminocystaceae</taxon>
        <taxon>Cyanobacterium</taxon>
    </lineage>
</organism>
<evidence type="ECO:0000256" key="4">
    <source>
        <dbReference type="ARBA" id="ARBA00022982"/>
    </source>
</evidence>
<dbReference type="GO" id="GO:0009055">
    <property type="term" value="F:electron transfer activity"/>
    <property type="evidence" value="ECO:0007669"/>
    <property type="project" value="InterPro"/>
</dbReference>
<evidence type="ECO:0000256" key="2">
    <source>
        <dbReference type="ARBA" id="ARBA00022448"/>
    </source>
</evidence>
<evidence type="ECO:0000256" key="6">
    <source>
        <dbReference type="ARBA" id="ARBA00023078"/>
    </source>
</evidence>
<keyword evidence="7 10" id="KW-0472">Membrane</keyword>
<dbReference type="NCBIfam" id="NF008824">
    <property type="entry name" value="PRK11874.1"/>
    <property type="match status" value="1"/>
</dbReference>
<evidence type="ECO:0000256" key="9">
    <source>
        <dbReference type="ARBA" id="ARBA00025834"/>
    </source>
</evidence>
<evidence type="ECO:0000256" key="5">
    <source>
        <dbReference type="ARBA" id="ARBA00022989"/>
    </source>
</evidence>
<evidence type="ECO:0000313" key="11">
    <source>
        <dbReference type="EMBL" id="MTF40411.1"/>
    </source>
</evidence>
<gene>
    <name evidence="11" type="primary">petL</name>
    <name evidence="11" type="ORF">GGC33_15960</name>
</gene>
<keyword evidence="6" id="KW-0793">Thylakoid</keyword>
<evidence type="ECO:0000256" key="10">
    <source>
        <dbReference type="SAM" id="Phobius"/>
    </source>
</evidence>
<evidence type="ECO:0000256" key="1">
    <source>
        <dbReference type="ARBA" id="ARBA00004167"/>
    </source>
</evidence>
<comment type="subcellular location">
    <subcellularLocation>
        <location evidence="1">Membrane</location>
        <topology evidence="1">Single-pass membrane protein</topology>
    </subcellularLocation>
</comment>